<dbReference type="OrthoDB" id="4774491at2"/>
<gene>
    <name evidence="1" type="ORF">SAMN05421508_11812</name>
</gene>
<sequence length="179" mass="19283">MRLRTVLLDSLVGLAAGLIATRITGTVQGILWRMMPEDAKQEEADAALPLDPSQTAAKRLARLAGVELTGKALETGGWIVHYATGLGWTPVYMLLRRWGGLHPAGAALVCGSAMALALDEGLVPALELSRGPRAYPWETHARGFVTHIAFGVLVTAAVETLSRPARRAERVSRRRRRAA</sequence>
<organism evidence="1 2">
    <name type="scientific">Caenispirillum bisanense</name>
    <dbReference type="NCBI Taxonomy" id="414052"/>
    <lineage>
        <taxon>Bacteria</taxon>
        <taxon>Pseudomonadati</taxon>
        <taxon>Pseudomonadota</taxon>
        <taxon>Alphaproteobacteria</taxon>
        <taxon>Rhodospirillales</taxon>
        <taxon>Novispirillaceae</taxon>
        <taxon>Caenispirillum</taxon>
    </lineage>
</organism>
<protein>
    <recommendedName>
        <fullName evidence="3">DUF1440 domain-containing protein</fullName>
    </recommendedName>
</protein>
<dbReference type="EMBL" id="OCNJ01000018">
    <property type="protein sequence ID" value="SOE01389.1"/>
    <property type="molecule type" value="Genomic_DNA"/>
</dbReference>
<dbReference type="RefSeq" id="WP_097281618.1">
    <property type="nucleotide sequence ID" value="NZ_OCNJ01000018.1"/>
</dbReference>
<accession>A0A286H226</accession>
<reference evidence="2" key="1">
    <citation type="submission" date="2017-09" db="EMBL/GenBank/DDBJ databases">
        <authorList>
            <person name="Varghese N."/>
            <person name="Submissions S."/>
        </authorList>
    </citation>
    <scope>NUCLEOTIDE SEQUENCE [LARGE SCALE GENOMIC DNA]</scope>
    <source>
        <strain evidence="2">USBA 140</strain>
    </source>
</reference>
<name>A0A286H226_9PROT</name>
<proteinExistence type="predicted"/>
<keyword evidence="2" id="KW-1185">Reference proteome</keyword>
<dbReference type="Proteomes" id="UP000219621">
    <property type="component" value="Unassembled WGS sequence"/>
</dbReference>
<evidence type="ECO:0000313" key="2">
    <source>
        <dbReference type="Proteomes" id="UP000219621"/>
    </source>
</evidence>
<evidence type="ECO:0008006" key="3">
    <source>
        <dbReference type="Google" id="ProtNLM"/>
    </source>
</evidence>
<evidence type="ECO:0000313" key="1">
    <source>
        <dbReference type="EMBL" id="SOE01389.1"/>
    </source>
</evidence>
<dbReference type="AlphaFoldDB" id="A0A286H226"/>